<dbReference type="PANTHER" id="PTHR43303">
    <property type="entry name" value="NADPH DEHYDROGENASE C23G7.10C-RELATED"/>
    <property type="match status" value="1"/>
</dbReference>
<dbReference type="InterPro" id="IPR013785">
    <property type="entry name" value="Aldolase_TIM"/>
</dbReference>
<feature type="non-terminal residue" evidence="7">
    <location>
        <position position="1"/>
    </location>
</feature>
<feature type="domain" description="NADH:flavin oxidoreductase/NADH oxidase N-terminal" evidence="6">
    <location>
        <begin position="4"/>
        <end position="89"/>
    </location>
</feature>
<comment type="cofactor">
    <cofactor evidence="1">
        <name>FMN</name>
        <dbReference type="ChEBI" id="CHEBI:58210"/>
    </cofactor>
</comment>
<dbReference type="PANTHER" id="PTHR43303:SF4">
    <property type="entry name" value="NADPH DEHYDROGENASE C23G7.10C-RELATED"/>
    <property type="match status" value="1"/>
</dbReference>
<evidence type="ECO:0000256" key="1">
    <source>
        <dbReference type="ARBA" id="ARBA00001917"/>
    </source>
</evidence>
<keyword evidence="3" id="KW-0288">FMN</keyword>
<feature type="non-terminal residue" evidence="7">
    <location>
        <position position="89"/>
    </location>
</feature>
<protein>
    <submittedName>
        <fullName evidence="7">Putative NADH-dependent flavin oxidoreductase yqiG</fullName>
    </submittedName>
</protein>
<evidence type="ECO:0000259" key="6">
    <source>
        <dbReference type="Pfam" id="PF00724"/>
    </source>
</evidence>
<evidence type="ECO:0000256" key="3">
    <source>
        <dbReference type="ARBA" id="ARBA00022643"/>
    </source>
</evidence>
<dbReference type="EMBL" id="LRGB01016335">
    <property type="protein sequence ID" value="KZR98635.1"/>
    <property type="molecule type" value="Genomic_DNA"/>
</dbReference>
<evidence type="ECO:0000256" key="2">
    <source>
        <dbReference type="ARBA" id="ARBA00022630"/>
    </source>
</evidence>
<reference evidence="7 8" key="1">
    <citation type="submission" date="2016-03" db="EMBL/GenBank/DDBJ databases">
        <title>EvidentialGene: Evidence-directed Construction of Genes on Genomes.</title>
        <authorList>
            <person name="Gilbert D.G."/>
            <person name="Choi J.-H."/>
            <person name="Mockaitis K."/>
            <person name="Colbourne J."/>
            <person name="Pfrender M."/>
        </authorList>
    </citation>
    <scope>NUCLEOTIDE SEQUENCE [LARGE SCALE GENOMIC DNA]</scope>
    <source>
        <strain evidence="7 8">Xinb3</strain>
        <tissue evidence="7">Complete organism</tissue>
    </source>
</reference>
<dbReference type="GO" id="GO:0003959">
    <property type="term" value="F:NADPH dehydrogenase activity"/>
    <property type="evidence" value="ECO:0007669"/>
    <property type="project" value="InterPro"/>
</dbReference>
<dbReference type="InterPro" id="IPR044152">
    <property type="entry name" value="YqjM-like"/>
</dbReference>
<keyword evidence="5" id="KW-0560">Oxidoreductase</keyword>
<dbReference type="STRING" id="35525.A0A164G7Y2"/>
<evidence type="ECO:0000313" key="7">
    <source>
        <dbReference type="EMBL" id="KZR98635.1"/>
    </source>
</evidence>
<dbReference type="Gene3D" id="3.20.20.70">
    <property type="entry name" value="Aldolase class I"/>
    <property type="match status" value="1"/>
</dbReference>
<dbReference type="GO" id="GO:0010181">
    <property type="term" value="F:FMN binding"/>
    <property type="evidence" value="ECO:0007669"/>
    <property type="project" value="InterPro"/>
</dbReference>
<comment type="caution">
    <text evidence="7">The sequence shown here is derived from an EMBL/GenBank/DDBJ whole genome shotgun (WGS) entry which is preliminary data.</text>
</comment>
<evidence type="ECO:0000313" key="8">
    <source>
        <dbReference type="Proteomes" id="UP000076858"/>
    </source>
</evidence>
<gene>
    <name evidence="7" type="ORF">APZ42_005854</name>
</gene>
<dbReference type="Pfam" id="PF00724">
    <property type="entry name" value="Oxidored_FMN"/>
    <property type="match status" value="1"/>
</dbReference>
<dbReference type="GO" id="GO:0050661">
    <property type="term" value="F:NADP binding"/>
    <property type="evidence" value="ECO:0007669"/>
    <property type="project" value="InterPro"/>
</dbReference>
<evidence type="ECO:0000256" key="4">
    <source>
        <dbReference type="ARBA" id="ARBA00022857"/>
    </source>
</evidence>
<accession>A0A164G7Y2</accession>
<proteinExistence type="predicted"/>
<sequence>APPTEMSLADIAQTKADFVNTARRSHELGIEAVELHAAHGYLLHQFLSPISNHRTDAYGGSFENRIRFPMEVFQAVREAFGGTLGMRIS</sequence>
<organism evidence="7 8">
    <name type="scientific">Daphnia magna</name>
    <dbReference type="NCBI Taxonomy" id="35525"/>
    <lineage>
        <taxon>Eukaryota</taxon>
        <taxon>Metazoa</taxon>
        <taxon>Ecdysozoa</taxon>
        <taxon>Arthropoda</taxon>
        <taxon>Crustacea</taxon>
        <taxon>Branchiopoda</taxon>
        <taxon>Diplostraca</taxon>
        <taxon>Cladocera</taxon>
        <taxon>Anomopoda</taxon>
        <taxon>Daphniidae</taxon>
        <taxon>Daphnia</taxon>
    </lineage>
</organism>
<evidence type="ECO:0000256" key="5">
    <source>
        <dbReference type="ARBA" id="ARBA00023002"/>
    </source>
</evidence>
<dbReference type="InterPro" id="IPR001155">
    <property type="entry name" value="OxRdtase_FMN_N"/>
</dbReference>
<dbReference type="SUPFAM" id="SSF51395">
    <property type="entry name" value="FMN-linked oxidoreductases"/>
    <property type="match status" value="1"/>
</dbReference>
<keyword evidence="8" id="KW-1185">Reference proteome</keyword>
<keyword evidence="4" id="KW-0521">NADP</keyword>
<name>A0A164G7Y2_9CRUS</name>
<keyword evidence="2" id="KW-0285">Flavoprotein</keyword>
<dbReference type="Proteomes" id="UP000076858">
    <property type="component" value="Unassembled WGS sequence"/>
</dbReference>
<dbReference type="AlphaFoldDB" id="A0A164G7Y2"/>